<feature type="domain" description="DUF2345" evidence="1">
    <location>
        <begin position="207"/>
        <end position="351"/>
    </location>
</feature>
<dbReference type="Gene3D" id="2.40.50.230">
    <property type="entry name" value="Gp5 N-terminal domain"/>
    <property type="match status" value="1"/>
</dbReference>
<keyword evidence="4" id="KW-1185">Reference proteome</keyword>
<dbReference type="AlphaFoldDB" id="A0A7D5DW55"/>
<feature type="domain" description="Putative type VI secretion system Rhs element associated Vgr" evidence="2">
    <location>
        <begin position="54"/>
        <end position="157"/>
    </location>
</feature>
<dbReference type="EMBL" id="CP055306">
    <property type="protein sequence ID" value="QLB40521.1"/>
    <property type="molecule type" value="Genomic_DNA"/>
</dbReference>
<dbReference type="Pfam" id="PF13296">
    <property type="entry name" value="T6SS_Vgr"/>
    <property type="match status" value="1"/>
</dbReference>
<dbReference type="SUPFAM" id="SSF69349">
    <property type="entry name" value="Phage fibre proteins"/>
    <property type="match status" value="1"/>
</dbReference>
<dbReference type="RefSeq" id="WP_176809871.1">
    <property type="nucleotide sequence ID" value="NZ_CP055306.1"/>
</dbReference>
<sequence>MGVIQLPRAGQEVIVDFFGGDPNMPFVSGRLTNPDNMPLWQLPNEKVLSGLKSKEYQGSQSNQLVMDDTAGKLQVQLKSDYQSSELNLGCITRINPVQGRADFRGEGFELRTDGHGVVRADKGLILTSFGKQNSQGYVKDIAQTTAQLEQATEQHQARLQVAIDQQCEERNIDATVSCDLTKQVNAVKGVASQDKQDGKSNSYGKYNRFSELANAQIVISSLTGIALTAKQSIHLTSTEHIALTSQKQVSVTSEDRLVASVVNGIRAFSQQDGIKLYAGKDDIELQAQDGKLEAIARQDVQVISTEGGIEIVSPKVVSIKVGGTELKITPEGVFITTPGVFKVKAGEHRFEDKGKVNFKLPNLPNTKLPFSNKFDVYDLFYKYAFDEIEYIAETASGRLIEGTLDEHGRTGTIMSAKQEDFDIAIGFKDASWGFEFEPDEDQDISDEEMNAWADNATQEALNDNGLWVGPYTESQESQLLARPTDEQYEKYPVLTNRMNKNDRFLGEYMAMRFLIASDNDAGLAWSRIRSYRNSYKEMREDVRNAEHYLYSLNEVRKNSYEWGLMHVRTIGYSSVKGTINTLGVLDEPYSGKNNSPFRKSPATIEK</sequence>
<name>A0A7D5DW55_9PAST</name>
<evidence type="ECO:0000259" key="2">
    <source>
        <dbReference type="Pfam" id="PF13296"/>
    </source>
</evidence>
<accession>A0A7D5DW55</accession>
<dbReference type="Pfam" id="PF10106">
    <property type="entry name" value="DUF2345"/>
    <property type="match status" value="1"/>
</dbReference>
<proteinExistence type="predicted"/>
<dbReference type="Proteomes" id="UP000509660">
    <property type="component" value="Chromosome"/>
</dbReference>
<organism evidence="3 4">
    <name type="scientific">Mannheimia pernigra</name>
    <dbReference type="NCBI Taxonomy" id="111844"/>
    <lineage>
        <taxon>Bacteria</taxon>
        <taxon>Pseudomonadati</taxon>
        <taxon>Pseudomonadota</taxon>
        <taxon>Gammaproteobacteria</taxon>
        <taxon>Pasteurellales</taxon>
        <taxon>Pasteurellaceae</taxon>
        <taxon>Mannheimia</taxon>
    </lineage>
</organism>
<dbReference type="InterPro" id="IPR037026">
    <property type="entry name" value="Vgr_OB-fold_dom_sf"/>
</dbReference>
<dbReference type="InterPro" id="IPR018769">
    <property type="entry name" value="VgrG2_DUF2345"/>
</dbReference>
<reference evidence="3 4" key="1">
    <citation type="submission" date="2020-06" db="EMBL/GenBank/DDBJ databases">
        <title>Mannheimia pernigra sp. nov. isolated from bovine respiratory tract.</title>
        <authorList>
            <person name="Kuhnert P."/>
            <person name="Akarsu-Egger H."/>
        </authorList>
    </citation>
    <scope>NUCLEOTIDE SEQUENCE [LARGE SCALE GENOMIC DNA]</scope>
    <source>
        <strain evidence="3 4">BNO311</strain>
    </source>
</reference>
<evidence type="ECO:0000313" key="3">
    <source>
        <dbReference type="EMBL" id="QLB40521.1"/>
    </source>
</evidence>
<evidence type="ECO:0000313" key="4">
    <source>
        <dbReference type="Proteomes" id="UP000509660"/>
    </source>
</evidence>
<gene>
    <name evidence="3" type="ORF">HV559_06355</name>
</gene>
<dbReference type="InterPro" id="IPR028244">
    <property type="entry name" value="T6SS_Rhs_Vgr_dom"/>
</dbReference>
<protein>
    <submittedName>
        <fullName evidence="3">DUF2345 domain-containing protein</fullName>
    </submittedName>
</protein>
<evidence type="ECO:0000259" key="1">
    <source>
        <dbReference type="Pfam" id="PF10106"/>
    </source>
</evidence>